<keyword evidence="4 7" id="KW-0812">Transmembrane</keyword>
<dbReference type="InterPro" id="IPR037066">
    <property type="entry name" value="Plug_dom_sf"/>
</dbReference>
<keyword evidence="10" id="KW-0675">Receptor</keyword>
<name>A0A1N6WNV2_9GAMM</name>
<dbReference type="Proteomes" id="UP000186895">
    <property type="component" value="Unassembled WGS sequence"/>
</dbReference>
<keyword evidence="6 7" id="KW-0998">Cell outer membrane</keyword>
<evidence type="ECO:0000256" key="2">
    <source>
        <dbReference type="ARBA" id="ARBA00022448"/>
    </source>
</evidence>
<sequence length="828" mass="93045">MRSHNALTPFIAVLAGLYATPAAADTAAKTSNTCNQDQSDTCMQTLPDVTVTGREIAFGLQVINQELIEQLPTGEGNLADLLRTNPAVDFSRNGRSSANSGVMRPEEFSFHGQAYYQNLFMIDGIDTTSDINPGSGGDLFSSPSLTGVIGGSSPQGYYLDVDLLEQIEVYDSNVPASFGGFTGGVVSAKVKRYDGNDFVDLRYGIQRDEWESFHIDERDQEEFDTADSYGAEYTPIYRKDNYTLSAQQGIGEDTGLTLGVSRRSSSFLQSYSDGLDRLHRVYYDDRINNLHAKLDHRWHERLHTSFSLRHSDRSHDGLTSTRYDDMFTKSHGGWGLGGNLEYTLDSGARFNLDMAMDRMSDELDSGSNLFTRHESLEGILPTQSGGYGDTTQRQTAFSLSPELELAPMSWGSSRHNLIVGGDLKYTESFYERPEGAFFREYSCLSDSDINGCIDQNGSGDSDFGDEYLARAFDYGAGKVSLDYTTAALYVDDHIEQGNWQFRLGLRADYNSWLENLDMAPRLSATWDSFGDGSTRLTAGANRYYGRNFLRYAINDVIKSWNTLTFYDTNGNITRETTYDDSSRNNSLATPYSDELMLGWAQRMGPFNSHLKFVHRASRDSIRRIEDGDGKYYYDNTGRNDTDSLTWTLDHADHPLKLAGSETITSLSVGWKQTETDLQSDDAYDQEPEPVYYEGRVIDGSELPAWDYNIPLNISLSTQTRVPHWHLTWSNFVSLRSGSTIARDSGDSYTDSNGNRYDVYEDYTLADLVTLDTKVLWKPRLWSSQQGYMMIEVSNLFDQSISTKTSRFDSISDSYTPGRKVWLEVGMRF</sequence>
<comment type="similarity">
    <text evidence="7">Belongs to the TonB-dependent receptor family.</text>
</comment>
<dbReference type="STRING" id="49186.SAMN05421647_11175"/>
<comment type="subcellular location">
    <subcellularLocation>
        <location evidence="1 7">Cell outer membrane</location>
        <topology evidence="1 7">Multi-pass membrane protein</topology>
    </subcellularLocation>
</comment>
<proteinExistence type="inferred from homology"/>
<evidence type="ECO:0000256" key="3">
    <source>
        <dbReference type="ARBA" id="ARBA00022452"/>
    </source>
</evidence>
<organism evidence="10 11">
    <name type="scientific">Marinobacterium stanieri</name>
    <dbReference type="NCBI Taxonomy" id="49186"/>
    <lineage>
        <taxon>Bacteria</taxon>
        <taxon>Pseudomonadati</taxon>
        <taxon>Pseudomonadota</taxon>
        <taxon>Gammaproteobacteria</taxon>
        <taxon>Oceanospirillales</taxon>
        <taxon>Oceanospirillaceae</taxon>
        <taxon>Marinobacterium</taxon>
    </lineage>
</organism>
<feature type="chain" id="PRO_5012568679" evidence="8">
    <location>
        <begin position="25"/>
        <end position="828"/>
    </location>
</feature>
<evidence type="ECO:0000256" key="5">
    <source>
        <dbReference type="ARBA" id="ARBA00023136"/>
    </source>
</evidence>
<accession>A0A1N6WNV2</accession>
<keyword evidence="5 7" id="KW-0472">Membrane</keyword>
<evidence type="ECO:0000256" key="8">
    <source>
        <dbReference type="SAM" id="SignalP"/>
    </source>
</evidence>
<gene>
    <name evidence="10" type="ORF">SAMN05421647_11175</name>
</gene>
<dbReference type="GO" id="GO:0009279">
    <property type="term" value="C:cell outer membrane"/>
    <property type="evidence" value="ECO:0007669"/>
    <property type="project" value="UniProtKB-SubCell"/>
</dbReference>
<evidence type="ECO:0000256" key="6">
    <source>
        <dbReference type="ARBA" id="ARBA00023237"/>
    </source>
</evidence>
<evidence type="ECO:0000256" key="4">
    <source>
        <dbReference type="ARBA" id="ARBA00022692"/>
    </source>
</evidence>
<dbReference type="PROSITE" id="PS52016">
    <property type="entry name" value="TONB_DEPENDENT_REC_3"/>
    <property type="match status" value="1"/>
</dbReference>
<reference evidence="10 11" key="1">
    <citation type="submission" date="2017-01" db="EMBL/GenBank/DDBJ databases">
        <authorList>
            <person name="Mah S.A."/>
            <person name="Swanson W.J."/>
            <person name="Moy G.W."/>
            <person name="Vacquier V.D."/>
        </authorList>
    </citation>
    <scope>NUCLEOTIDE SEQUENCE [LARGE SCALE GENOMIC DNA]</scope>
    <source>
        <strain evidence="10 11">DSM 7027</strain>
    </source>
</reference>
<dbReference type="AlphaFoldDB" id="A0A1N6WNV2"/>
<evidence type="ECO:0000313" key="11">
    <source>
        <dbReference type="Proteomes" id="UP000186895"/>
    </source>
</evidence>
<evidence type="ECO:0000259" key="9">
    <source>
        <dbReference type="Pfam" id="PF07715"/>
    </source>
</evidence>
<dbReference type="EMBL" id="FTMN01000011">
    <property type="protein sequence ID" value="SIQ91727.1"/>
    <property type="molecule type" value="Genomic_DNA"/>
</dbReference>
<dbReference type="eggNOG" id="COG1629">
    <property type="taxonomic scope" value="Bacteria"/>
</dbReference>
<protein>
    <submittedName>
        <fullName evidence="10">Outer membrane receptor proteins, mostly Fe transport</fullName>
    </submittedName>
</protein>
<dbReference type="InterPro" id="IPR012910">
    <property type="entry name" value="Plug_dom"/>
</dbReference>
<feature type="domain" description="TonB-dependent receptor plug" evidence="9">
    <location>
        <begin position="54"/>
        <end position="185"/>
    </location>
</feature>
<keyword evidence="3 7" id="KW-1134">Transmembrane beta strand</keyword>
<evidence type="ECO:0000313" key="10">
    <source>
        <dbReference type="EMBL" id="SIQ91727.1"/>
    </source>
</evidence>
<evidence type="ECO:0000256" key="7">
    <source>
        <dbReference type="PROSITE-ProRule" id="PRU01360"/>
    </source>
</evidence>
<dbReference type="Gene3D" id="2.170.130.10">
    <property type="entry name" value="TonB-dependent receptor, plug domain"/>
    <property type="match status" value="1"/>
</dbReference>
<keyword evidence="8" id="KW-0732">Signal</keyword>
<feature type="signal peptide" evidence="8">
    <location>
        <begin position="1"/>
        <end position="24"/>
    </location>
</feature>
<dbReference type="InterPro" id="IPR039426">
    <property type="entry name" value="TonB-dep_rcpt-like"/>
</dbReference>
<dbReference type="InterPro" id="IPR036942">
    <property type="entry name" value="Beta-barrel_TonB_sf"/>
</dbReference>
<keyword evidence="11" id="KW-1185">Reference proteome</keyword>
<dbReference type="eggNOG" id="COG4772">
    <property type="taxonomic scope" value="Bacteria"/>
</dbReference>
<dbReference type="RefSeq" id="WP_083703163.1">
    <property type="nucleotide sequence ID" value="NZ_FTMN01000011.1"/>
</dbReference>
<keyword evidence="2 7" id="KW-0813">Transport</keyword>
<dbReference type="Pfam" id="PF07715">
    <property type="entry name" value="Plug"/>
    <property type="match status" value="1"/>
</dbReference>
<evidence type="ECO:0000256" key="1">
    <source>
        <dbReference type="ARBA" id="ARBA00004571"/>
    </source>
</evidence>
<dbReference type="SUPFAM" id="SSF56935">
    <property type="entry name" value="Porins"/>
    <property type="match status" value="1"/>
</dbReference>
<dbReference type="Gene3D" id="2.40.170.20">
    <property type="entry name" value="TonB-dependent receptor, beta-barrel domain"/>
    <property type="match status" value="1"/>
</dbReference>